<dbReference type="Proteomes" id="UP000009168">
    <property type="component" value="Unassembled WGS sequence"/>
</dbReference>
<evidence type="ECO:0000313" key="1">
    <source>
        <dbReference type="EMBL" id="EWS75446.1"/>
    </source>
</evidence>
<reference evidence="2" key="1">
    <citation type="journal article" date="2006" name="PLoS Biol.">
        <title>Macronuclear genome sequence of the ciliate Tetrahymena thermophila, a model eukaryote.</title>
        <authorList>
            <person name="Eisen J.A."/>
            <person name="Coyne R.S."/>
            <person name="Wu M."/>
            <person name="Wu D."/>
            <person name="Thiagarajan M."/>
            <person name="Wortman J.R."/>
            <person name="Badger J.H."/>
            <person name="Ren Q."/>
            <person name="Amedeo P."/>
            <person name="Jones K.M."/>
            <person name="Tallon L.J."/>
            <person name="Delcher A.L."/>
            <person name="Salzberg S.L."/>
            <person name="Silva J.C."/>
            <person name="Haas B.J."/>
            <person name="Majoros W.H."/>
            <person name="Farzad M."/>
            <person name="Carlton J.M."/>
            <person name="Smith R.K. Jr."/>
            <person name="Garg J."/>
            <person name="Pearlman R.E."/>
            <person name="Karrer K.M."/>
            <person name="Sun L."/>
            <person name="Manning G."/>
            <person name="Elde N.C."/>
            <person name="Turkewitz A.P."/>
            <person name="Asai D.J."/>
            <person name="Wilkes D.E."/>
            <person name="Wang Y."/>
            <person name="Cai H."/>
            <person name="Collins K."/>
            <person name="Stewart B.A."/>
            <person name="Lee S.R."/>
            <person name="Wilamowska K."/>
            <person name="Weinberg Z."/>
            <person name="Ruzzo W.L."/>
            <person name="Wloga D."/>
            <person name="Gaertig J."/>
            <person name="Frankel J."/>
            <person name="Tsao C.-C."/>
            <person name="Gorovsky M.A."/>
            <person name="Keeling P.J."/>
            <person name="Waller R.F."/>
            <person name="Patron N.J."/>
            <person name="Cherry J.M."/>
            <person name="Stover N.A."/>
            <person name="Krieger C.J."/>
            <person name="del Toro C."/>
            <person name="Ryder H.F."/>
            <person name="Williamson S.C."/>
            <person name="Barbeau R.A."/>
            <person name="Hamilton E.P."/>
            <person name="Orias E."/>
        </authorList>
    </citation>
    <scope>NUCLEOTIDE SEQUENCE [LARGE SCALE GENOMIC DNA]</scope>
    <source>
        <strain evidence="2">SB210</strain>
    </source>
</reference>
<dbReference type="InParanoid" id="W7XJD9"/>
<dbReference type="SUPFAM" id="SSF51126">
    <property type="entry name" value="Pectin lyase-like"/>
    <property type="match status" value="1"/>
</dbReference>
<gene>
    <name evidence="1" type="ORF">TTHERM_000986300</name>
</gene>
<dbReference type="KEGG" id="tet:TTHERM_000986300"/>
<dbReference type="GeneID" id="24441305"/>
<dbReference type="InterPro" id="IPR011050">
    <property type="entry name" value="Pectin_lyase_fold/virulence"/>
</dbReference>
<dbReference type="AlphaFoldDB" id="W7XJD9"/>
<dbReference type="EMBL" id="GG662768">
    <property type="protein sequence ID" value="EWS75446.1"/>
    <property type="molecule type" value="Genomic_DNA"/>
</dbReference>
<organism evidence="1 2">
    <name type="scientific">Tetrahymena thermophila (strain SB210)</name>
    <dbReference type="NCBI Taxonomy" id="312017"/>
    <lineage>
        <taxon>Eukaryota</taxon>
        <taxon>Sar</taxon>
        <taxon>Alveolata</taxon>
        <taxon>Ciliophora</taxon>
        <taxon>Intramacronucleata</taxon>
        <taxon>Oligohymenophorea</taxon>
        <taxon>Hymenostomatida</taxon>
        <taxon>Tetrahymenina</taxon>
        <taxon>Tetrahymenidae</taxon>
        <taxon>Tetrahymena</taxon>
    </lineage>
</organism>
<protein>
    <submittedName>
        <fullName evidence="1">Uncharacterized protein</fullName>
    </submittedName>
</protein>
<evidence type="ECO:0000313" key="2">
    <source>
        <dbReference type="Proteomes" id="UP000009168"/>
    </source>
</evidence>
<accession>W7XJD9</accession>
<sequence length="261" mass="30273">MEFKNITLQSQSSFLSFEGIKNLLIRNLTISKCNFTQNIIQVNNLTNLKMENIIITENKFQQGFIFANQSVNVFSNQIQVINNQLNANINQQSQINPYLFNFQQVQQVLFSNITFNNSQNLGFINFTGMMISFQFLYSMQITNCFFNEIQLQIPVILITYGQTISITNMTVQKMNSSHFMQIQLVDQLFLIKLTFINVNEHLIEQKNLESSLSKQFQKYLLSFGGIKNFILSNLQISFCNNIGQQSLSKQNNNNQLNIKHK</sequence>
<dbReference type="RefSeq" id="XP_012652031.1">
    <property type="nucleotide sequence ID" value="XM_012796577.1"/>
</dbReference>
<name>W7XJD9_TETTS</name>
<keyword evidence="2" id="KW-1185">Reference proteome</keyword>
<proteinExistence type="predicted"/>